<dbReference type="SUPFAM" id="SSF46894">
    <property type="entry name" value="C-terminal effector domain of the bipartite response regulators"/>
    <property type="match status" value="1"/>
</dbReference>
<gene>
    <name evidence="1" type="ORF">GZ77_01300</name>
</gene>
<proteinExistence type="predicted"/>
<keyword evidence="2" id="KW-1185">Reference proteome</keyword>
<organism evidence="1 2">
    <name type="scientific">Endozoicomonas montiporae</name>
    <dbReference type="NCBI Taxonomy" id="1027273"/>
    <lineage>
        <taxon>Bacteria</taxon>
        <taxon>Pseudomonadati</taxon>
        <taxon>Pseudomonadota</taxon>
        <taxon>Gammaproteobacteria</taxon>
        <taxon>Oceanospirillales</taxon>
        <taxon>Endozoicomonadaceae</taxon>
        <taxon>Endozoicomonas</taxon>
    </lineage>
</organism>
<reference evidence="1 2" key="1">
    <citation type="submission" date="2014-06" db="EMBL/GenBank/DDBJ databases">
        <title>Whole Genome Sequences of Three Symbiotic Endozoicomonas Bacteria.</title>
        <authorList>
            <person name="Neave M.J."/>
            <person name="Apprill A."/>
            <person name="Voolstra C.R."/>
        </authorList>
    </citation>
    <scope>NUCLEOTIDE SEQUENCE [LARGE SCALE GENOMIC DNA]</scope>
    <source>
        <strain evidence="1 2">LMG 24815</strain>
    </source>
</reference>
<evidence type="ECO:0000313" key="1">
    <source>
        <dbReference type="EMBL" id="KEQ15322.1"/>
    </source>
</evidence>
<name>A0A081NA49_9GAMM</name>
<dbReference type="GO" id="GO:0003677">
    <property type="term" value="F:DNA binding"/>
    <property type="evidence" value="ECO:0007669"/>
    <property type="project" value="InterPro"/>
</dbReference>
<dbReference type="RefSeq" id="WP_034872540.1">
    <property type="nucleotide sequence ID" value="NZ_JOKG01000001.1"/>
</dbReference>
<dbReference type="eggNOG" id="COG2771">
    <property type="taxonomic scope" value="Bacteria"/>
</dbReference>
<comment type="caution">
    <text evidence="1">The sequence shown here is derived from an EMBL/GenBank/DDBJ whole genome shotgun (WGS) entry which is preliminary data.</text>
</comment>
<protein>
    <recommendedName>
        <fullName evidence="3">HTH luxR-type domain-containing protein</fullName>
    </recommendedName>
</protein>
<dbReference type="InterPro" id="IPR016032">
    <property type="entry name" value="Sig_transdc_resp-reg_C-effctor"/>
</dbReference>
<evidence type="ECO:0000313" key="2">
    <source>
        <dbReference type="Proteomes" id="UP000028006"/>
    </source>
</evidence>
<dbReference type="EMBL" id="JOKG01000001">
    <property type="protein sequence ID" value="KEQ15322.1"/>
    <property type="molecule type" value="Genomic_DNA"/>
</dbReference>
<dbReference type="GO" id="GO:0006355">
    <property type="term" value="P:regulation of DNA-templated transcription"/>
    <property type="evidence" value="ECO:0007669"/>
    <property type="project" value="InterPro"/>
</dbReference>
<dbReference type="AlphaFoldDB" id="A0A081NA49"/>
<evidence type="ECO:0008006" key="3">
    <source>
        <dbReference type="Google" id="ProtNLM"/>
    </source>
</evidence>
<dbReference type="Proteomes" id="UP000028006">
    <property type="component" value="Unassembled WGS sequence"/>
</dbReference>
<sequence length="332" mass="37557">MPCQRSSVIQLIYSTIEHPANWHGVLSALCVMTGSVKAKMAIEGSLNQTPVYHTSQSFHPDRTKRATYSSAGEEVIRGFSTSLQAYDIDISLQLHSPQTDTLCSHQCADQMSCLETHFRQACQMNLESLEVRLKRPGYDDLLHYIRGAVVLLDNKSRVIHLNSVMESLIEQTQLLQMEPDQTLRFSCHEQRRQYSGALSLCIQQKNSPAHQTPYYYIQHKHIHYKVSLHHDRDLMQSTLINPSYGHHFLVIQPCATSKSIDPNDIIQLFPMTLAEADVCSKICSGLSTEEISQLRQTSLGTTRQQIKACLTKTHSFDKAGMTSKILRSLLLN</sequence>
<accession>A0A081NA49</accession>